<dbReference type="HOGENOM" id="CLU_134215_0_0_2"/>
<proteinExistence type="predicted"/>
<dbReference type="STRING" id="985053.VMUT_0499"/>
<reference evidence="1 2" key="1">
    <citation type="journal article" date="2011" name="J. Bacteriol.">
        <title>Complete genome sequence of 'Vulcanisaeta moutnovskia' strain 768-28, a novel member of the hyperthermophilic crenarchaeal genus vulcanisaeta.</title>
        <authorList>
            <person name="Gumerov V.M."/>
            <person name="Mardanov A.V."/>
            <person name="Beletsky A.V."/>
            <person name="Prokofeva M.I."/>
            <person name="Bonch-Osmolovskaya E.A."/>
            <person name="Ravin N.V."/>
            <person name="Skryabin K.G."/>
        </authorList>
    </citation>
    <scope>NUCLEOTIDE SEQUENCE [LARGE SCALE GENOMIC DNA]</scope>
    <source>
        <strain evidence="1 2">768-28</strain>
    </source>
</reference>
<keyword evidence="2" id="KW-1185">Reference proteome</keyword>
<evidence type="ECO:0000313" key="2">
    <source>
        <dbReference type="Proteomes" id="UP000007485"/>
    </source>
</evidence>
<name>F0QUP9_VULM7</name>
<dbReference type="Proteomes" id="UP000007485">
    <property type="component" value="Chromosome"/>
</dbReference>
<dbReference type="GeneID" id="10288151"/>
<dbReference type="EMBL" id="CP002529">
    <property type="protein sequence ID" value="ADY00710.1"/>
    <property type="molecule type" value="Genomic_DNA"/>
</dbReference>
<dbReference type="eggNOG" id="arCOG05629">
    <property type="taxonomic scope" value="Archaea"/>
</dbReference>
<sequence>MSSEGDRKRNEILELVNRARNSGFLEELSVSDAIDDIMKSTGEEVNLILYTQGSEPLLINAAREEDYVSLALLDLELVMDVSLKEFPSIAQVFNDLEEITTKLGYEFHGDRSIAPFLFPLRLDTNNERAVIICGVKAAITEDLFNENFMEGLIEDLELNYMMYLSELLNGIETTRRE</sequence>
<evidence type="ECO:0000313" key="1">
    <source>
        <dbReference type="EMBL" id="ADY00710.1"/>
    </source>
</evidence>
<dbReference type="RefSeq" id="WP_013603873.1">
    <property type="nucleotide sequence ID" value="NC_015151.1"/>
</dbReference>
<accession>F0QUP9</accession>
<gene>
    <name evidence="1" type="ordered locus">VMUT_0499</name>
</gene>
<dbReference type="KEGG" id="vmo:VMUT_0499"/>
<protein>
    <submittedName>
        <fullName evidence="1">Uncharacterized protein</fullName>
    </submittedName>
</protein>
<dbReference type="OrthoDB" id="27779at2157"/>
<dbReference type="AlphaFoldDB" id="F0QUP9"/>
<organism evidence="1 2">
    <name type="scientific">Vulcanisaeta moutnovskia (strain 768-28)</name>
    <dbReference type="NCBI Taxonomy" id="985053"/>
    <lineage>
        <taxon>Archaea</taxon>
        <taxon>Thermoproteota</taxon>
        <taxon>Thermoprotei</taxon>
        <taxon>Thermoproteales</taxon>
        <taxon>Thermoproteaceae</taxon>
        <taxon>Vulcanisaeta</taxon>
    </lineage>
</organism>